<dbReference type="PROSITE" id="PS50850">
    <property type="entry name" value="MFS"/>
    <property type="match status" value="1"/>
</dbReference>
<dbReference type="Gene3D" id="1.20.1250.20">
    <property type="entry name" value="MFS general substrate transporter like domains"/>
    <property type="match status" value="1"/>
</dbReference>
<evidence type="ECO:0000313" key="7">
    <source>
        <dbReference type="EMBL" id="GLK14274.1"/>
    </source>
</evidence>
<feature type="transmembrane region" description="Helical" evidence="5">
    <location>
        <begin position="110"/>
        <end position="132"/>
    </location>
</feature>
<dbReference type="InterPro" id="IPR020846">
    <property type="entry name" value="MFS_dom"/>
</dbReference>
<feature type="transmembrane region" description="Helical" evidence="5">
    <location>
        <begin position="212"/>
        <end position="229"/>
    </location>
</feature>
<feature type="domain" description="Major facilitator superfamily (MFS) profile" evidence="6">
    <location>
        <begin position="21"/>
        <end position="450"/>
    </location>
</feature>
<feature type="transmembrane region" description="Helical" evidence="5">
    <location>
        <begin position="172"/>
        <end position="191"/>
    </location>
</feature>
<dbReference type="GO" id="GO:0022857">
    <property type="term" value="F:transmembrane transporter activity"/>
    <property type="evidence" value="ECO:0007669"/>
    <property type="project" value="InterPro"/>
</dbReference>
<evidence type="ECO:0000259" key="6">
    <source>
        <dbReference type="PROSITE" id="PS50850"/>
    </source>
</evidence>
<feature type="transmembrane region" description="Helical" evidence="5">
    <location>
        <begin position="53"/>
        <end position="73"/>
    </location>
</feature>
<dbReference type="GO" id="GO:0005886">
    <property type="term" value="C:plasma membrane"/>
    <property type="evidence" value="ECO:0007669"/>
    <property type="project" value="UniProtKB-SubCell"/>
</dbReference>
<evidence type="ECO:0000256" key="3">
    <source>
        <dbReference type="ARBA" id="ARBA00022989"/>
    </source>
</evidence>
<feature type="transmembrane region" description="Helical" evidence="5">
    <location>
        <begin position="305"/>
        <end position="324"/>
    </location>
</feature>
<keyword evidence="8" id="KW-1185">Reference proteome</keyword>
<protein>
    <submittedName>
        <fullName evidence="7">MFS transporter</fullName>
    </submittedName>
</protein>
<dbReference type="Gene3D" id="1.20.1720.10">
    <property type="entry name" value="Multidrug resistance protein D"/>
    <property type="match status" value="1"/>
</dbReference>
<keyword evidence="3 5" id="KW-1133">Transmembrane helix</keyword>
<feature type="transmembrane region" description="Helical" evidence="5">
    <location>
        <begin position="273"/>
        <end position="293"/>
    </location>
</feature>
<accession>A0A9W6MGY0</accession>
<dbReference type="InterPro" id="IPR011701">
    <property type="entry name" value="MFS"/>
</dbReference>
<dbReference type="Proteomes" id="UP001143474">
    <property type="component" value="Unassembled WGS sequence"/>
</dbReference>
<dbReference type="SUPFAM" id="SSF103473">
    <property type="entry name" value="MFS general substrate transporter"/>
    <property type="match status" value="1"/>
</dbReference>
<dbReference type="PANTHER" id="PTHR23501">
    <property type="entry name" value="MAJOR FACILITATOR SUPERFAMILY"/>
    <property type="match status" value="1"/>
</dbReference>
<feature type="transmembrane region" description="Helical" evidence="5">
    <location>
        <begin position="359"/>
        <end position="384"/>
    </location>
</feature>
<reference evidence="7" key="2">
    <citation type="submission" date="2023-01" db="EMBL/GenBank/DDBJ databases">
        <authorList>
            <person name="Sun Q."/>
            <person name="Evtushenko L."/>
        </authorList>
    </citation>
    <scope>NUCLEOTIDE SEQUENCE</scope>
    <source>
        <strain evidence="7">VKM Ac-2007</strain>
    </source>
</reference>
<feature type="transmembrane region" description="Helical" evidence="5">
    <location>
        <begin position="235"/>
        <end position="252"/>
    </location>
</feature>
<proteinExistence type="predicted"/>
<sequence length="451" mass="45902">MTTTTVAAPSAGIFAERYRALTVGMVALIVLVAFEALAVATAMPVVGRALDGIALYALAFSGALAAGVVATVLGGRWADLRGPVAPLWAGVATFVAGLVVAGVAPSMDVFILGRFVQGFGGGIFQVAMYVLVSRVYPADMHPKVFSIFAAGWVVPSMVGPLVAGVVVEQVGWRWVFLGVPLFVAPAALLLWRGLAAAPAGEERAETGERTSIVRRLGWAVLTAVGAALMQYGGAAGGAGLLLLAAGLFLLVLSLPRLLPPGTLRGARGLPSVITLRGIVGATVIGGEVFLPLILTGEHGLSPTGAGMVLTAGALAWAFASWVVGRRRYDRVLILRVGPALIAAGTVLMALTVFPDVPVLFAVLGEAVAGFGIGSAYPTLSVLVLELSNPGEEGENSASMGIGESVFTVVTVAVVGVIVAVFGAEAPVYLVCFALTALMAGVGVFVGGRFRS</sequence>
<dbReference type="AlphaFoldDB" id="A0A9W6MGY0"/>
<reference evidence="7" key="1">
    <citation type="journal article" date="2014" name="Int. J. Syst. Evol. Microbiol.">
        <title>Complete genome sequence of Corynebacterium casei LMG S-19264T (=DSM 44701T), isolated from a smear-ripened cheese.</title>
        <authorList>
            <consortium name="US DOE Joint Genome Institute (JGI-PGF)"/>
            <person name="Walter F."/>
            <person name="Albersmeier A."/>
            <person name="Kalinowski J."/>
            <person name="Ruckert C."/>
        </authorList>
    </citation>
    <scope>NUCLEOTIDE SEQUENCE</scope>
    <source>
        <strain evidence="7">VKM Ac-2007</strain>
    </source>
</reference>
<feature type="transmembrane region" description="Helical" evidence="5">
    <location>
        <begin position="85"/>
        <end position="104"/>
    </location>
</feature>
<feature type="transmembrane region" description="Helical" evidence="5">
    <location>
        <begin position="427"/>
        <end position="447"/>
    </location>
</feature>
<evidence type="ECO:0000256" key="4">
    <source>
        <dbReference type="ARBA" id="ARBA00023136"/>
    </source>
</evidence>
<dbReference type="InterPro" id="IPR036259">
    <property type="entry name" value="MFS_trans_sf"/>
</dbReference>
<feature type="transmembrane region" description="Helical" evidence="5">
    <location>
        <begin position="20"/>
        <end position="47"/>
    </location>
</feature>
<keyword evidence="4 5" id="KW-0472">Membrane</keyword>
<dbReference type="PANTHER" id="PTHR23501:SF154">
    <property type="entry name" value="MULTIDRUG-EFFLUX TRANSPORTER RV1634-RELATED"/>
    <property type="match status" value="1"/>
</dbReference>
<evidence type="ECO:0000256" key="1">
    <source>
        <dbReference type="ARBA" id="ARBA00004651"/>
    </source>
</evidence>
<evidence type="ECO:0000256" key="2">
    <source>
        <dbReference type="ARBA" id="ARBA00022692"/>
    </source>
</evidence>
<name>A0A9W6MGY0_9ACTN</name>
<feature type="transmembrane region" description="Helical" evidence="5">
    <location>
        <begin position="331"/>
        <end position="353"/>
    </location>
</feature>
<feature type="transmembrane region" description="Helical" evidence="5">
    <location>
        <begin position="144"/>
        <end position="166"/>
    </location>
</feature>
<dbReference type="RefSeq" id="WP_271222516.1">
    <property type="nucleotide sequence ID" value="NZ_BAAAVD010000013.1"/>
</dbReference>
<feature type="transmembrane region" description="Helical" evidence="5">
    <location>
        <begin position="405"/>
        <end position="421"/>
    </location>
</feature>
<comment type="subcellular location">
    <subcellularLocation>
        <location evidence="1">Cell membrane</location>
        <topology evidence="1">Multi-pass membrane protein</topology>
    </subcellularLocation>
</comment>
<gene>
    <name evidence="7" type="ORF">GCM10017600_76860</name>
</gene>
<comment type="caution">
    <text evidence="7">The sequence shown here is derived from an EMBL/GenBank/DDBJ whole genome shotgun (WGS) entry which is preliminary data.</text>
</comment>
<organism evidence="7 8">
    <name type="scientific">Streptosporangium carneum</name>
    <dbReference type="NCBI Taxonomy" id="47481"/>
    <lineage>
        <taxon>Bacteria</taxon>
        <taxon>Bacillati</taxon>
        <taxon>Actinomycetota</taxon>
        <taxon>Actinomycetes</taxon>
        <taxon>Streptosporangiales</taxon>
        <taxon>Streptosporangiaceae</taxon>
        <taxon>Streptosporangium</taxon>
    </lineage>
</organism>
<dbReference type="EMBL" id="BSEV01000030">
    <property type="protein sequence ID" value="GLK14274.1"/>
    <property type="molecule type" value="Genomic_DNA"/>
</dbReference>
<evidence type="ECO:0000256" key="5">
    <source>
        <dbReference type="SAM" id="Phobius"/>
    </source>
</evidence>
<evidence type="ECO:0000313" key="8">
    <source>
        <dbReference type="Proteomes" id="UP001143474"/>
    </source>
</evidence>
<dbReference type="Pfam" id="PF07690">
    <property type="entry name" value="MFS_1"/>
    <property type="match status" value="2"/>
</dbReference>
<keyword evidence="2 5" id="KW-0812">Transmembrane</keyword>